<dbReference type="AlphaFoldDB" id="A0A7K4AYM7"/>
<dbReference type="EMBL" id="JAAYQL010000081">
    <property type="protein sequence ID" value="NLK33816.1"/>
    <property type="molecule type" value="Genomic_DNA"/>
</dbReference>
<name>A0A7K4AYM7_9EURY</name>
<dbReference type="RefSeq" id="WP_167829627.1">
    <property type="nucleotide sequence ID" value="NZ_CP032683.1"/>
</dbReference>
<dbReference type="Proteomes" id="UP000585579">
    <property type="component" value="Unassembled WGS sequence"/>
</dbReference>
<protein>
    <recommendedName>
        <fullName evidence="3">IS1 family transposase</fullName>
    </recommendedName>
</protein>
<accession>A0A7K4AYM7</accession>
<evidence type="ECO:0000313" key="2">
    <source>
        <dbReference type="Proteomes" id="UP000585579"/>
    </source>
</evidence>
<dbReference type="GeneID" id="53689052"/>
<evidence type="ECO:0008006" key="3">
    <source>
        <dbReference type="Google" id="ProtNLM"/>
    </source>
</evidence>
<dbReference type="OrthoDB" id="86086at2157"/>
<sequence length="56" mass="6274">MVLKICFTVKPKSCKFCGSSDLVKRGYDITIHGKKQKFACKECGKIFYGLNPQGVE</sequence>
<proteinExistence type="predicted"/>
<reference evidence="1 2" key="1">
    <citation type="journal article" date="2020" name="Biotechnol. Biofuels">
        <title>New insights from the biogas microbiome by comprehensive genome-resolved metagenomics of nearly 1600 species originating from multiple anaerobic digesters.</title>
        <authorList>
            <person name="Campanaro S."/>
            <person name="Treu L."/>
            <person name="Rodriguez-R L.M."/>
            <person name="Kovalovszki A."/>
            <person name="Ziels R.M."/>
            <person name="Maus I."/>
            <person name="Zhu X."/>
            <person name="Kougias P.G."/>
            <person name="Basile A."/>
            <person name="Luo G."/>
            <person name="Schluter A."/>
            <person name="Konstantinidis K.T."/>
            <person name="Angelidaki I."/>
        </authorList>
    </citation>
    <scope>NUCLEOTIDE SEQUENCE [LARGE SCALE GENOMIC DNA]</scope>
    <source>
        <strain evidence="1">AS22ysBPME_46</strain>
    </source>
</reference>
<organism evidence="1 2">
    <name type="scientific">Methanosarcina flavescens</name>
    <dbReference type="NCBI Taxonomy" id="1715806"/>
    <lineage>
        <taxon>Archaea</taxon>
        <taxon>Methanobacteriati</taxon>
        <taxon>Methanobacteriota</taxon>
        <taxon>Stenosarchaea group</taxon>
        <taxon>Methanomicrobia</taxon>
        <taxon>Methanosarcinales</taxon>
        <taxon>Methanosarcinaceae</taxon>
        <taxon>Methanosarcina</taxon>
    </lineage>
</organism>
<comment type="caution">
    <text evidence="1">The sequence shown here is derived from an EMBL/GenBank/DDBJ whole genome shotgun (WGS) entry which is preliminary data.</text>
</comment>
<gene>
    <name evidence="1" type="ORF">GX302_13660</name>
</gene>
<evidence type="ECO:0000313" key="1">
    <source>
        <dbReference type="EMBL" id="NLK33816.1"/>
    </source>
</evidence>